<evidence type="ECO:0000313" key="7">
    <source>
        <dbReference type="Proteomes" id="UP000281741"/>
    </source>
</evidence>
<dbReference type="PROSITE" id="PS50088">
    <property type="entry name" value="ANK_REPEAT"/>
    <property type="match status" value="1"/>
</dbReference>
<dbReference type="Gene3D" id="1.25.40.20">
    <property type="entry name" value="Ankyrin repeat-containing domain"/>
    <property type="match status" value="1"/>
</dbReference>
<dbReference type="GO" id="GO:0000976">
    <property type="term" value="F:transcription cis-regulatory region binding"/>
    <property type="evidence" value="ECO:0007669"/>
    <property type="project" value="TreeGrafter"/>
</dbReference>
<dbReference type="InterPro" id="IPR002110">
    <property type="entry name" value="Ankyrin_rpt"/>
</dbReference>
<dbReference type="PANTHER" id="PTHR24193:SF121">
    <property type="entry name" value="ADA2A-CONTAINING COMPLEX COMPONENT 3, ISOFORM D"/>
    <property type="match status" value="1"/>
</dbReference>
<dbReference type="SMART" id="SM00248">
    <property type="entry name" value="ANK"/>
    <property type="match status" value="2"/>
</dbReference>
<organism evidence="4 6">
    <name type="scientific">Chryseobacterium shandongense</name>
    <dbReference type="NCBI Taxonomy" id="1493872"/>
    <lineage>
        <taxon>Bacteria</taxon>
        <taxon>Pseudomonadati</taxon>
        <taxon>Bacteroidota</taxon>
        <taxon>Flavobacteriia</taxon>
        <taxon>Flavobacteriales</taxon>
        <taxon>Weeksellaceae</taxon>
        <taxon>Chryseobacterium group</taxon>
        <taxon>Chryseobacterium</taxon>
    </lineage>
</organism>
<dbReference type="Pfam" id="PF00023">
    <property type="entry name" value="Ank"/>
    <property type="match status" value="1"/>
</dbReference>
<dbReference type="Proteomes" id="UP000274073">
    <property type="component" value="Chromosome"/>
</dbReference>
<keyword evidence="7" id="KW-1185">Reference proteome</keyword>
<evidence type="ECO:0000313" key="4">
    <source>
        <dbReference type="EMBL" id="AZA85948.1"/>
    </source>
</evidence>
<gene>
    <name evidence="4" type="ORF">EG349_03660</name>
    <name evidence="5" type="ORF">EG353_01695</name>
</gene>
<evidence type="ECO:0000313" key="6">
    <source>
        <dbReference type="Proteomes" id="UP000274073"/>
    </source>
</evidence>
<dbReference type="SUPFAM" id="SSF48403">
    <property type="entry name" value="Ankyrin repeat"/>
    <property type="match status" value="1"/>
</dbReference>
<sequence length="247" mass="28085">MDYLKKIITDFELHSVEGIRMCFENGVNPNELINGKPLIFELINMYSRGPFFKNCIQVFIDFGVEFDDKILLSVLADNYSELDSLLATDTSALHKKYTLNCTFTPLFEASLLHICAEYNHLKSAEILIKHGADIHAKAGVDENGFGGHTPVFHTVNQDANKSVDTLKLLLAHNADLNINVKGLIWGKGYDWETFIPDVNPISYSMMGLLRQFQRTEQQIYEVVSLLLKAKYDLEYFPANVPNKYLIN</sequence>
<dbReference type="RefSeq" id="WP_123853703.1">
    <property type="nucleotide sequence ID" value="NZ_CP033912.1"/>
</dbReference>
<dbReference type="PANTHER" id="PTHR24193">
    <property type="entry name" value="ANKYRIN REPEAT PROTEIN"/>
    <property type="match status" value="1"/>
</dbReference>
<accession>A0AAD0YCT5</accession>
<name>A0AAD0YCT5_9FLAO</name>
<evidence type="ECO:0000256" key="2">
    <source>
        <dbReference type="ARBA" id="ARBA00023043"/>
    </source>
</evidence>
<feature type="repeat" description="ANK" evidence="3">
    <location>
        <begin position="107"/>
        <end position="139"/>
    </location>
</feature>
<reference evidence="6 7" key="1">
    <citation type="submission" date="2018-11" db="EMBL/GenBank/DDBJ databases">
        <title>Proposal to divide the Flavobacteriaceae and reorganize its genera based on Amino Acid Identity values calculated from whole genome sequences.</title>
        <authorList>
            <person name="Nicholson A.C."/>
            <person name="Gulvik C.A."/>
            <person name="Whitney A.M."/>
            <person name="Humrighouse B.W."/>
            <person name="Bell M."/>
            <person name="Holmes B."/>
            <person name="Steigerwalt A.G."/>
            <person name="Villarma A."/>
            <person name="Sheth M."/>
            <person name="Batra D."/>
            <person name="Pryor J."/>
            <person name="Bernardet J.-F."/>
            <person name="Hugo C."/>
            <person name="Kampfer P."/>
            <person name="Newman J."/>
            <person name="McQuiston J.R."/>
        </authorList>
    </citation>
    <scope>NUCLEOTIDE SEQUENCE [LARGE SCALE GENOMIC DNA]</scope>
    <source>
        <strain evidence="4 6">G0207</strain>
        <strain evidence="5 7">H5143</strain>
    </source>
</reference>
<dbReference type="EMBL" id="CP033912">
    <property type="protein sequence ID" value="AZA94357.1"/>
    <property type="molecule type" value="Genomic_DNA"/>
</dbReference>
<proteinExistence type="predicted"/>
<evidence type="ECO:0000313" key="5">
    <source>
        <dbReference type="EMBL" id="AZA94357.1"/>
    </source>
</evidence>
<keyword evidence="2 3" id="KW-0040">ANK repeat</keyword>
<protein>
    <submittedName>
        <fullName evidence="4">Ankyrin repeat domain-containing protein</fullName>
    </submittedName>
</protein>
<keyword evidence="1" id="KW-0677">Repeat</keyword>
<dbReference type="InterPro" id="IPR050663">
    <property type="entry name" value="Ankyrin-SOCS_Box"/>
</dbReference>
<evidence type="ECO:0000256" key="3">
    <source>
        <dbReference type="PROSITE-ProRule" id="PRU00023"/>
    </source>
</evidence>
<dbReference type="EMBL" id="CP033915">
    <property type="protein sequence ID" value="AZA85948.1"/>
    <property type="molecule type" value="Genomic_DNA"/>
</dbReference>
<dbReference type="Proteomes" id="UP000281741">
    <property type="component" value="Chromosome"/>
</dbReference>
<dbReference type="AlphaFoldDB" id="A0AAD0YCT5"/>
<dbReference type="GO" id="GO:0045944">
    <property type="term" value="P:positive regulation of transcription by RNA polymerase II"/>
    <property type="evidence" value="ECO:0007669"/>
    <property type="project" value="TreeGrafter"/>
</dbReference>
<evidence type="ECO:0000256" key="1">
    <source>
        <dbReference type="ARBA" id="ARBA00022737"/>
    </source>
</evidence>
<dbReference type="InterPro" id="IPR036770">
    <property type="entry name" value="Ankyrin_rpt-contain_sf"/>
</dbReference>